<organism evidence="1 2">
    <name type="scientific">Trametes pubescens</name>
    <name type="common">White-rot fungus</name>
    <dbReference type="NCBI Taxonomy" id="154538"/>
    <lineage>
        <taxon>Eukaryota</taxon>
        <taxon>Fungi</taxon>
        <taxon>Dikarya</taxon>
        <taxon>Basidiomycota</taxon>
        <taxon>Agaricomycotina</taxon>
        <taxon>Agaricomycetes</taxon>
        <taxon>Polyporales</taxon>
        <taxon>Polyporaceae</taxon>
        <taxon>Trametes</taxon>
    </lineage>
</organism>
<name>A0A1M2VJ38_TRAPU</name>
<dbReference type="Proteomes" id="UP000184267">
    <property type="component" value="Unassembled WGS sequence"/>
</dbReference>
<protein>
    <submittedName>
        <fullName evidence="1">Uncharacterized protein</fullName>
    </submittedName>
</protein>
<accession>A0A1M2VJ38</accession>
<reference evidence="1 2" key="1">
    <citation type="submission" date="2016-10" db="EMBL/GenBank/DDBJ databases">
        <title>Genome sequence of the basidiomycete white-rot fungus Trametes pubescens.</title>
        <authorList>
            <person name="Makela M.R."/>
            <person name="Granchi Z."/>
            <person name="Peng M."/>
            <person name="De Vries R.P."/>
            <person name="Grigoriev I."/>
            <person name="Riley R."/>
            <person name="Hilden K."/>
        </authorList>
    </citation>
    <scope>NUCLEOTIDE SEQUENCE [LARGE SCALE GENOMIC DNA]</scope>
    <source>
        <strain evidence="1 2">FBCC735</strain>
    </source>
</reference>
<dbReference type="AlphaFoldDB" id="A0A1M2VJ38"/>
<proteinExistence type="predicted"/>
<gene>
    <name evidence="1" type="ORF">TRAPUB_1545</name>
</gene>
<comment type="caution">
    <text evidence="1">The sequence shown here is derived from an EMBL/GenBank/DDBJ whole genome shotgun (WGS) entry which is preliminary data.</text>
</comment>
<dbReference type="EMBL" id="MNAD01001165">
    <property type="protein sequence ID" value="OJT07599.1"/>
    <property type="molecule type" value="Genomic_DNA"/>
</dbReference>
<evidence type="ECO:0000313" key="1">
    <source>
        <dbReference type="EMBL" id="OJT07599.1"/>
    </source>
</evidence>
<evidence type="ECO:0000313" key="2">
    <source>
        <dbReference type="Proteomes" id="UP000184267"/>
    </source>
</evidence>
<sequence>MTHISITIAHLETELPVTETELQTMADAWPNLVEFEIDVKEIDGGEEVLDYNRDGRPSPRSLITFAERHPRLVRLVWPFVGTVDASAYRTCRTRLRSATASWSSARALCGTTASRSIASSRRSHVDAWRRCPDVGTIRAHTCAGARLLVVEHTPRLEDDTGMELRTRGPSALTYVARPAASFTRAVRTLRAGRRPAVRAARRGCRRHTGTFEGTVPGFSQEDTCHVAVSIPCRTLGRRGAARSLGRGGWCTRLACPRAAYERTLRPIERRAAIAGDVWNRRAPAPRRVGPDGALGVSCQDEAGVPVTRGA</sequence>
<keyword evidence="2" id="KW-1185">Reference proteome</keyword>